<dbReference type="AlphaFoldDB" id="A0A173TYK7"/>
<sequence length="117" mass="12671">MGKVSELSQLIEELNRCGNTFIGISEDLKNLFSGSEEAEETEPKTKVAKETPAKAPKKEKTLSLEDVRAVMADKSRKGYTAEVKALLTKRGINKLSDVDAKDYAALLAEVEVIGDAG</sequence>
<reference evidence="2 3" key="1">
    <citation type="submission" date="2015-09" db="EMBL/GenBank/DDBJ databases">
        <authorList>
            <consortium name="Pathogen Informatics"/>
        </authorList>
    </citation>
    <scope>NUCLEOTIDE SEQUENCE [LARGE SCALE GENOMIC DNA]</scope>
    <source>
        <strain evidence="2 3">2789STDY5834961</strain>
    </source>
</reference>
<gene>
    <name evidence="2" type="ORF">ERS852573_01828</name>
</gene>
<evidence type="ECO:0000313" key="3">
    <source>
        <dbReference type="Proteomes" id="UP000095597"/>
    </source>
</evidence>
<feature type="region of interest" description="Disordered" evidence="1">
    <location>
        <begin position="34"/>
        <end position="60"/>
    </location>
</feature>
<proteinExistence type="predicted"/>
<dbReference type="Proteomes" id="UP000095597">
    <property type="component" value="Unassembled WGS sequence"/>
</dbReference>
<dbReference type="OrthoDB" id="1667378at2"/>
<feature type="compositionally biased region" description="Basic and acidic residues" evidence="1">
    <location>
        <begin position="41"/>
        <end position="60"/>
    </location>
</feature>
<evidence type="ECO:0000256" key="1">
    <source>
        <dbReference type="SAM" id="MobiDB-lite"/>
    </source>
</evidence>
<dbReference type="EMBL" id="CYXO01000010">
    <property type="protein sequence ID" value="CUN07972.1"/>
    <property type="molecule type" value="Genomic_DNA"/>
</dbReference>
<evidence type="ECO:0000313" key="2">
    <source>
        <dbReference type="EMBL" id="CUN07972.1"/>
    </source>
</evidence>
<name>A0A173TYK7_9FIRM</name>
<protein>
    <recommendedName>
        <fullName evidence="4">rRNA biogenesis protein rrp5</fullName>
    </recommendedName>
</protein>
<evidence type="ECO:0008006" key="4">
    <source>
        <dbReference type="Google" id="ProtNLM"/>
    </source>
</evidence>
<accession>A0A173TYK7</accession>
<organism evidence="2 3">
    <name type="scientific">Dorea longicatena</name>
    <dbReference type="NCBI Taxonomy" id="88431"/>
    <lineage>
        <taxon>Bacteria</taxon>
        <taxon>Bacillati</taxon>
        <taxon>Bacillota</taxon>
        <taxon>Clostridia</taxon>
        <taxon>Lachnospirales</taxon>
        <taxon>Lachnospiraceae</taxon>
        <taxon>Dorea</taxon>
    </lineage>
</organism>
<dbReference type="RefSeq" id="WP_055214453.1">
    <property type="nucleotide sequence ID" value="NZ_CYXO01000010.1"/>
</dbReference>